<name>A0A386HUH2_9BACT</name>
<dbReference type="OrthoDB" id="822368at2"/>
<keyword evidence="2" id="KW-1185">Reference proteome</keyword>
<sequence length="200" mass="23141">MAQVNYWNVPYTEALISHNKQNFSDNQQAGQKQLNLTSSELLVQTQKNKCKRLMDSLDKRLNSLYILAADVTLAVRVASIMNDLYAYQSDAFRIAFKYPYAAFMYSSNEVSIIHDAESLYALIALVVASYGDISKMKVSDRKIVYTQIIAQLQYLRAKCQSLNQLLAMVQYSDLYKNTHGWQFINMDKDKVQQILRDWKH</sequence>
<evidence type="ECO:0000313" key="1">
    <source>
        <dbReference type="EMBL" id="AYD49036.1"/>
    </source>
</evidence>
<dbReference type="Proteomes" id="UP000266118">
    <property type="component" value="Chromosome"/>
</dbReference>
<dbReference type="AlphaFoldDB" id="A0A386HUH2"/>
<dbReference type="KEGG" id="ark:D6B99_16290"/>
<organism evidence="1 2">
    <name type="scientific">Arachidicoccus soli</name>
    <dbReference type="NCBI Taxonomy" id="2341117"/>
    <lineage>
        <taxon>Bacteria</taxon>
        <taxon>Pseudomonadati</taxon>
        <taxon>Bacteroidota</taxon>
        <taxon>Chitinophagia</taxon>
        <taxon>Chitinophagales</taxon>
        <taxon>Chitinophagaceae</taxon>
        <taxon>Arachidicoccus</taxon>
    </lineage>
</organism>
<gene>
    <name evidence="1" type="ORF">D6B99_16290</name>
</gene>
<accession>A0A386HUH2</accession>
<dbReference type="EMBL" id="CP032489">
    <property type="protein sequence ID" value="AYD49036.1"/>
    <property type="molecule type" value="Genomic_DNA"/>
</dbReference>
<evidence type="ECO:0000313" key="2">
    <source>
        <dbReference type="Proteomes" id="UP000266118"/>
    </source>
</evidence>
<proteinExistence type="predicted"/>
<reference evidence="1 2" key="1">
    <citation type="submission" date="2018-09" db="EMBL/GenBank/DDBJ databases">
        <title>Arachidicoccus sp. nov., a bacterium isolated from soil.</title>
        <authorList>
            <person name="Weon H.-Y."/>
            <person name="Kwon S.-W."/>
            <person name="Lee S.A."/>
        </authorList>
    </citation>
    <scope>NUCLEOTIDE SEQUENCE [LARGE SCALE GENOMIC DNA]</scope>
    <source>
        <strain evidence="1 2">KIS59-12</strain>
    </source>
</reference>
<protein>
    <submittedName>
        <fullName evidence="1">Uncharacterized protein</fullName>
    </submittedName>
</protein>